<dbReference type="EMBL" id="FNCC01000009">
    <property type="protein sequence ID" value="SDG55697.1"/>
    <property type="molecule type" value="Genomic_DNA"/>
</dbReference>
<dbReference type="Gene3D" id="3.40.50.150">
    <property type="entry name" value="Vaccinia Virus protein VP39"/>
    <property type="match status" value="1"/>
</dbReference>
<sequence>MTYDEAFWDAQAAAFDDEPDHGLRDARIRDAWAALLLPLMPGPGSSVADLGCGTGSLSVLLAAAGHRVSGLDFSARMVGAARAKAAAAGVTADFTTGDAAEPPYEDASFDVVLVRHVLWTLPDPAAAVREWTRLLRPDGVLVLVEGHWSTGSGLPSDRTRDLVLAVREEAVLTRLDDPALWGGEIADERYLVVSAR</sequence>
<dbReference type="GO" id="GO:0008757">
    <property type="term" value="F:S-adenosylmethionine-dependent methyltransferase activity"/>
    <property type="evidence" value="ECO:0007669"/>
    <property type="project" value="InterPro"/>
</dbReference>
<dbReference type="PANTHER" id="PTHR43464">
    <property type="entry name" value="METHYLTRANSFERASE"/>
    <property type="match status" value="1"/>
</dbReference>
<keyword evidence="2 5" id="KW-0808">Transferase</keyword>
<evidence type="ECO:0000313" key="6">
    <source>
        <dbReference type="Proteomes" id="UP000199623"/>
    </source>
</evidence>
<name>A0A1G7V7K8_9PSEU</name>
<dbReference type="InterPro" id="IPR029063">
    <property type="entry name" value="SAM-dependent_MTases_sf"/>
</dbReference>
<organism evidence="5 6">
    <name type="scientific">Lentzea fradiae</name>
    <dbReference type="NCBI Taxonomy" id="200378"/>
    <lineage>
        <taxon>Bacteria</taxon>
        <taxon>Bacillati</taxon>
        <taxon>Actinomycetota</taxon>
        <taxon>Actinomycetes</taxon>
        <taxon>Pseudonocardiales</taxon>
        <taxon>Pseudonocardiaceae</taxon>
        <taxon>Lentzea</taxon>
    </lineage>
</organism>
<dbReference type="Proteomes" id="UP000199623">
    <property type="component" value="Unassembled WGS sequence"/>
</dbReference>
<evidence type="ECO:0000256" key="1">
    <source>
        <dbReference type="ARBA" id="ARBA00022603"/>
    </source>
</evidence>
<dbReference type="STRING" id="200378.SAMN05216553_10957"/>
<evidence type="ECO:0000256" key="3">
    <source>
        <dbReference type="ARBA" id="ARBA00022691"/>
    </source>
</evidence>
<feature type="domain" description="Methyltransferase type 11" evidence="4">
    <location>
        <begin position="49"/>
        <end position="143"/>
    </location>
</feature>
<dbReference type="InterPro" id="IPR013216">
    <property type="entry name" value="Methyltransf_11"/>
</dbReference>
<dbReference type="PANTHER" id="PTHR43464:SF19">
    <property type="entry name" value="UBIQUINONE BIOSYNTHESIS O-METHYLTRANSFERASE, MITOCHONDRIAL"/>
    <property type="match status" value="1"/>
</dbReference>
<dbReference type="CDD" id="cd02440">
    <property type="entry name" value="AdoMet_MTases"/>
    <property type="match status" value="1"/>
</dbReference>
<gene>
    <name evidence="5" type="ORF">SAMN05216553_10957</name>
</gene>
<dbReference type="SUPFAM" id="SSF53335">
    <property type="entry name" value="S-adenosyl-L-methionine-dependent methyltransferases"/>
    <property type="match status" value="1"/>
</dbReference>
<evidence type="ECO:0000259" key="4">
    <source>
        <dbReference type="Pfam" id="PF08241"/>
    </source>
</evidence>
<protein>
    <submittedName>
        <fullName evidence="5">Methyltransferase domain-containing protein</fullName>
    </submittedName>
</protein>
<evidence type="ECO:0000313" key="5">
    <source>
        <dbReference type="EMBL" id="SDG55697.1"/>
    </source>
</evidence>
<reference evidence="6" key="1">
    <citation type="submission" date="2016-10" db="EMBL/GenBank/DDBJ databases">
        <authorList>
            <person name="Varghese N."/>
            <person name="Submissions S."/>
        </authorList>
    </citation>
    <scope>NUCLEOTIDE SEQUENCE [LARGE SCALE GENOMIC DNA]</scope>
    <source>
        <strain evidence="6">CGMCC 4.3506</strain>
    </source>
</reference>
<evidence type="ECO:0000256" key="2">
    <source>
        <dbReference type="ARBA" id="ARBA00022679"/>
    </source>
</evidence>
<keyword evidence="1 5" id="KW-0489">Methyltransferase</keyword>
<keyword evidence="3" id="KW-0949">S-adenosyl-L-methionine</keyword>
<accession>A0A1G7V7K8</accession>
<dbReference type="AlphaFoldDB" id="A0A1G7V7K8"/>
<dbReference type="Pfam" id="PF08241">
    <property type="entry name" value="Methyltransf_11"/>
    <property type="match status" value="1"/>
</dbReference>
<dbReference type="GO" id="GO:0032259">
    <property type="term" value="P:methylation"/>
    <property type="evidence" value="ECO:0007669"/>
    <property type="project" value="UniProtKB-KW"/>
</dbReference>
<keyword evidence="6" id="KW-1185">Reference proteome</keyword>
<dbReference type="OrthoDB" id="21342at2"/>
<proteinExistence type="predicted"/>